<dbReference type="Proteomes" id="UP000054937">
    <property type="component" value="Unassembled WGS sequence"/>
</dbReference>
<feature type="compositionally biased region" description="Low complexity" evidence="1">
    <location>
        <begin position="615"/>
        <end position="626"/>
    </location>
</feature>
<gene>
    <name evidence="3" type="ORF">PPERSA_03210</name>
</gene>
<feature type="compositionally biased region" description="Low complexity" evidence="1">
    <location>
        <begin position="685"/>
        <end position="698"/>
    </location>
</feature>
<comment type="caution">
    <text evidence="3">The sequence shown here is derived from an EMBL/GenBank/DDBJ whole genome shotgun (WGS) entry which is preliminary data.</text>
</comment>
<feature type="transmembrane region" description="Helical" evidence="2">
    <location>
        <begin position="317"/>
        <end position="340"/>
    </location>
</feature>
<feature type="transmembrane region" description="Helical" evidence="2">
    <location>
        <begin position="284"/>
        <end position="305"/>
    </location>
</feature>
<feature type="transmembrane region" description="Helical" evidence="2">
    <location>
        <begin position="121"/>
        <end position="143"/>
    </location>
</feature>
<keyword evidence="2" id="KW-0812">Transmembrane</keyword>
<feature type="transmembrane region" description="Helical" evidence="2">
    <location>
        <begin position="444"/>
        <end position="464"/>
    </location>
</feature>
<keyword evidence="2" id="KW-1133">Transmembrane helix</keyword>
<evidence type="ECO:0000313" key="3">
    <source>
        <dbReference type="EMBL" id="KRX00477.1"/>
    </source>
</evidence>
<evidence type="ECO:0000256" key="2">
    <source>
        <dbReference type="SAM" id="Phobius"/>
    </source>
</evidence>
<evidence type="ECO:0008006" key="5">
    <source>
        <dbReference type="Google" id="ProtNLM"/>
    </source>
</evidence>
<dbReference type="EMBL" id="LDAU01000189">
    <property type="protein sequence ID" value="KRX00477.1"/>
    <property type="molecule type" value="Genomic_DNA"/>
</dbReference>
<reference evidence="3 4" key="1">
    <citation type="journal article" date="2015" name="Sci. Rep.">
        <title>Genome of the facultative scuticociliatosis pathogen Pseudocohnilembus persalinus provides insight into its virulence through horizontal gene transfer.</title>
        <authorList>
            <person name="Xiong J."/>
            <person name="Wang G."/>
            <person name="Cheng J."/>
            <person name="Tian M."/>
            <person name="Pan X."/>
            <person name="Warren A."/>
            <person name="Jiang C."/>
            <person name="Yuan D."/>
            <person name="Miao W."/>
        </authorList>
    </citation>
    <scope>NUCLEOTIDE SEQUENCE [LARGE SCALE GENOMIC DNA]</scope>
    <source>
        <strain evidence="3">36N120E</strain>
    </source>
</reference>
<sequence length="742" mass="87600">MQKNSQKNFRNSKYNINQYTSSQIMNQNNSTPLETPLRNIIQSASQKNPTNSNNDSIKFNKNINNKQQEKSQDIQKKQQQQSNISTQQNKSNAESNSQPLSKRLSFSQKYSTHIQKAKSSLSVAIIIWSIFFHYIDLITDLLLIKNTMVIIRQFPELNFQSNLYILILMIIFERIAAFMNLKSQLHSGKQKQWVGYKQYMLRIQQDKFFISKEEIQFTQFSEETQNFIANPFRIPILKLCDHNINNYKDLYSQKYFQLRKKFGSTFSEIEIMTQTKIPIWHHPLIFIICLTYTFGQGVFIILQGFTSNPIYAQNQVLLGFIFFIPYYLISFFLTINSSIYNKKKKCKKISELILGLPLIFVFGFVQTWLPIRNEKIPFYNKFKETWLTNFIDTTYIIIIRTVLSVYFFYECYILIIMKSGYNELRIDDESIENLCNSESGVLKMFYIASICLIIMLLVNILYFIDKIYNTFFKKHNTINKLPALEISQMDQTKTEQEILFDQLLLESTRKYKKSEIYNTSNFQFKQEGSQNFPPIRSLVGSNNIYNNNQKQKQMSYIESERQNLNQPSTRDLQEQTFTDSNQYFQNKYSENIQNLEMPNLSSIPILKKQQNSVPLKQQNLKQQSNQTNDTKQEKMISNQHNSQINNKIQNQSQIQQQQNQDIQNVSFQDQDMIIDIDKTNDQQQIQNNNNIDNNNSDNQSDESSYYRDILSPTNRERNECLTVHQTPNMQLNDLSQFPIKNS</sequence>
<proteinExistence type="predicted"/>
<name>A0A0V0QE52_PSEPJ</name>
<feature type="transmembrane region" description="Helical" evidence="2">
    <location>
        <begin position="163"/>
        <end position="181"/>
    </location>
</feature>
<accession>A0A0V0QE52</accession>
<protein>
    <recommendedName>
        <fullName evidence="5">Transmembrane protein</fullName>
    </recommendedName>
</protein>
<evidence type="ECO:0000256" key="1">
    <source>
        <dbReference type="SAM" id="MobiDB-lite"/>
    </source>
</evidence>
<feature type="compositionally biased region" description="Low complexity" evidence="1">
    <location>
        <begin position="77"/>
        <end position="92"/>
    </location>
</feature>
<feature type="transmembrane region" description="Helical" evidence="2">
    <location>
        <begin position="352"/>
        <end position="371"/>
    </location>
</feature>
<dbReference type="InParanoid" id="A0A0V0QE52"/>
<feature type="transmembrane region" description="Helical" evidence="2">
    <location>
        <begin position="395"/>
        <end position="415"/>
    </location>
</feature>
<evidence type="ECO:0000313" key="4">
    <source>
        <dbReference type="Proteomes" id="UP000054937"/>
    </source>
</evidence>
<keyword evidence="4" id="KW-1185">Reference proteome</keyword>
<organism evidence="3 4">
    <name type="scientific">Pseudocohnilembus persalinus</name>
    <name type="common">Ciliate</name>
    <dbReference type="NCBI Taxonomy" id="266149"/>
    <lineage>
        <taxon>Eukaryota</taxon>
        <taxon>Sar</taxon>
        <taxon>Alveolata</taxon>
        <taxon>Ciliophora</taxon>
        <taxon>Intramacronucleata</taxon>
        <taxon>Oligohymenophorea</taxon>
        <taxon>Scuticociliatia</taxon>
        <taxon>Philasterida</taxon>
        <taxon>Pseudocohnilembidae</taxon>
        <taxon>Pseudocohnilembus</taxon>
    </lineage>
</organism>
<keyword evidence="2" id="KW-0472">Membrane</keyword>
<feature type="region of interest" description="Disordered" evidence="1">
    <location>
        <begin position="66"/>
        <end position="100"/>
    </location>
</feature>
<feature type="region of interest" description="Disordered" evidence="1">
    <location>
        <begin position="611"/>
        <end position="634"/>
    </location>
</feature>
<dbReference type="AlphaFoldDB" id="A0A0V0QE52"/>
<feature type="compositionally biased region" description="Basic and acidic residues" evidence="1">
    <location>
        <begin position="67"/>
        <end position="76"/>
    </location>
</feature>
<feature type="region of interest" description="Disordered" evidence="1">
    <location>
        <begin position="685"/>
        <end position="704"/>
    </location>
</feature>